<dbReference type="RefSeq" id="WP_158921245.1">
    <property type="nucleotide sequence ID" value="NZ_CP047020.1"/>
</dbReference>
<dbReference type="KEGG" id="sbro:GQF42_18195"/>
<dbReference type="AlphaFoldDB" id="A0A6I6N0C6"/>
<proteinExistence type="predicted"/>
<gene>
    <name evidence="3" type="ORF">GQF42_18195</name>
</gene>
<evidence type="ECO:0008006" key="5">
    <source>
        <dbReference type="Google" id="ProtNLM"/>
    </source>
</evidence>
<accession>A0A6I6N0C6</accession>
<feature type="signal peptide" evidence="2">
    <location>
        <begin position="1"/>
        <end position="26"/>
    </location>
</feature>
<dbReference type="EMBL" id="CP047020">
    <property type="protein sequence ID" value="QHA04972.1"/>
    <property type="molecule type" value="Genomic_DNA"/>
</dbReference>
<dbReference type="Proteomes" id="UP000436138">
    <property type="component" value="Chromosome"/>
</dbReference>
<feature type="chain" id="PRO_5026035419" description="DUF4232 domain-containing protein" evidence="2">
    <location>
        <begin position="27"/>
        <end position="154"/>
    </location>
</feature>
<evidence type="ECO:0000256" key="2">
    <source>
        <dbReference type="SAM" id="SignalP"/>
    </source>
</evidence>
<reference evidence="3 4" key="1">
    <citation type="submission" date="2019-12" db="EMBL/GenBank/DDBJ databases">
        <title>Streptomyces sp. strain T44 isolated from rhizosphere soil of Broussonetia papyrifera.</title>
        <authorList>
            <person name="Mo P."/>
        </authorList>
    </citation>
    <scope>NUCLEOTIDE SEQUENCE [LARGE SCALE GENOMIC DNA]</scope>
    <source>
        <strain evidence="3 4">T44</strain>
    </source>
</reference>
<evidence type="ECO:0000313" key="4">
    <source>
        <dbReference type="Proteomes" id="UP000436138"/>
    </source>
</evidence>
<evidence type="ECO:0000256" key="1">
    <source>
        <dbReference type="SAM" id="MobiDB-lite"/>
    </source>
</evidence>
<feature type="compositionally biased region" description="Low complexity" evidence="1">
    <location>
        <begin position="34"/>
        <end position="49"/>
    </location>
</feature>
<feature type="region of interest" description="Disordered" evidence="1">
    <location>
        <begin position="26"/>
        <end position="49"/>
    </location>
</feature>
<protein>
    <recommendedName>
        <fullName evidence="5">DUF4232 domain-containing protein</fullName>
    </recommendedName>
</protein>
<name>A0A6I6N0C6_9ACTN</name>
<keyword evidence="4" id="KW-1185">Reference proteome</keyword>
<sequence length="154" mass="15180">MRRTTTTSLALAGAVLLLAGCGSKSGSDTDTKGAGKVSPSAPSAPASGGCASTVELKAADTGRTVCVAKGGEVRLTLDGTKSRPWKPVMTSGTALKGINAGLALQSGDATAAFRAAADGTAKLTSTRPLCAEPTAPGGVSCKGIQEWMVTVTVK</sequence>
<organism evidence="3 4">
    <name type="scientific">Streptomyces broussonetiae</name>
    <dbReference type="NCBI Taxonomy" id="2686304"/>
    <lineage>
        <taxon>Bacteria</taxon>
        <taxon>Bacillati</taxon>
        <taxon>Actinomycetota</taxon>
        <taxon>Actinomycetes</taxon>
        <taxon>Kitasatosporales</taxon>
        <taxon>Streptomycetaceae</taxon>
        <taxon>Streptomyces</taxon>
    </lineage>
</organism>
<dbReference type="PROSITE" id="PS51257">
    <property type="entry name" value="PROKAR_LIPOPROTEIN"/>
    <property type="match status" value="1"/>
</dbReference>
<evidence type="ECO:0000313" key="3">
    <source>
        <dbReference type="EMBL" id="QHA04972.1"/>
    </source>
</evidence>
<keyword evidence="2" id="KW-0732">Signal</keyword>